<proteinExistence type="predicted"/>
<accession>A0ABS6IU67</accession>
<keyword evidence="2" id="KW-1185">Reference proteome</keyword>
<evidence type="ECO:0000313" key="1">
    <source>
        <dbReference type="EMBL" id="MBU9694577.1"/>
    </source>
</evidence>
<dbReference type="GO" id="GO:0016787">
    <property type="term" value="F:hydrolase activity"/>
    <property type="evidence" value="ECO:0007669"/>
    <property type="project" value="UniProtKB-KW"/>
</dbReference>
<sequence length="538" mass="61704">MAERNFWFVTRPLRDPQYHVDGLRVLQRATNDFSLKWRGNRSLHRKYEQLLADAGMKQNNVSRDGSGGRTWAAMLKTYSYVYEDINGYLKPTKVANAILDGHKIPENIRKQVLTLQIPNGYFVSSAFRPKYSSGYRIQPVMFLIRLANSQLLDKYITKDEIILFAMTAKRNDELNDKIDQIIKYRKANDDEKAKIEAQVFNVNGDISRVDSRKDFSKYTDVATTFTILCRFTGYTLADSEHGGLKGINNSKLWKKFEDFCDRYPFNRRIDTDPMFYTLSAGLDVDTYKTQYGVNAKPASRNHKRNIKAQQLLKDYPQPEDLTIQELYSILSKEFISSEAQKIAEDIKARKFKAASDSFIDSFLNENDNLEFERKTARVLRGMGLVTEMHPDPTTAFNNANENIDILAEANGDSLILVDAKNYSKNFNLSAALRNVMANSYIEGYKGYNGLNPKYYCYVTANTSSNVKNLQKINELALKNSGLDVHGMMISASALYWLLNYCSENNIPEEKRPSMFTKLFQDKAYESFVQVADTLKINL</sequence>
<dbReference type="Gene3D" id="3.40.91.30">
    <property type="match status" value="1"/>
</dbReference>
<keyword evidence="1" id="KW-0255">Endonuclease</keyword>
<dbReference type="EMBL" id="JAHPJJ010000003">
    <property type="protein sequence ID" value="MBU9694577.1"/>
    <property type="molecule type" value="Genomic_DNA"/>
</dbReference>
<organism evidence="1 2">
    <name type="scientific">Limosilactobacillus portuensis</name>
    <dbReference type="NCBI Taxonomy" id="2742601"/>
    <lineage>
        <taxon>Bacteria</taxon>
        <taxon>Bacillati</taxon>
        <taxon>Bacillota</taxon>
        <taxon>Bacilli</taxon>
        <taxon>Lactobacillales</taxon>
        <taxon>Lactobacillaceae</taxon>
        <taxon>Limosilactobacillus</taxon>
    </lineage>
</organism>
<gene>
    <name evidence="1" type="ORF">KSL82_01335</name>
</gene>
<protein>
    <submittedName>
        <fullName evidence="1">AlwI family type II restriction endonuclease</fullName>
        <ecNumber evidence="1">3.1.21.-</ecNumber>
    </submittedName>
</protein>
<dbReference type="GO" id="GO:0004519">
    <property type="term" value="F:endonuclease activity"/>
    <property type="evidence" value="ECO:0007669"/>
    <property type="project" value="UniProtKB-KW"/>
</dbReference>
<dbReference type="Proteomes" id="UP001196248">
    <property type="component" value="Unassembled WGS sequence"/>
</dbReference>
<comment type="caution">
    <text evidence="1">The sequence shown here is derived from an EMBL/GenBank/DDBJ whole genome shotgun (WGS) entry which is preliminary data.</text>
</comment>
<dbReference type="EC" id="3.1.21.-" evidence="1"/>
<keyword evidence="1" id="KW-0378">Hydrolase</keyword>
<dbReference type="RefSeq" id="WP_102169533.1">
    <property type="nucleotide sequence ID" value="NZ_JAHPJJ010000003.1"/>
</dbReference>
<reference evidence="1 2" key="1">
    <citation type="submission" date="2021-06" db="EMBL/GenBank/DDBJ databases">
        <title>Limosilactobacillus angelus sp. nov., isolated from the human vagina.</title>
        <authorList>
            <person name="Chen Y.-S."/>
        </authorList>
    </citation>
    <scope>NUCLEOTIDE SEQUENCE [LARGE SCALE GENOMIC DNA]</scope>
    <source>
        <strain evidence="1 2">P5L02</strain>
    </source>
</reference>
<name>A0ABS6IU67_9LACO</name>
<evidence type="ECO:0000313" key="2">
    <source>
        <dbReference type="Proteomes" id="UP001196248"/>
    </source>
</evidence>
<keyword evidence="1" id="KW-0540">Nuclease</keyword>